<feature type="transmembrane region" description="Helical" evidence="2">
    <location>
        <begin position="91"/>
        <end position="114"/>
    </location>
</feature>
<keyword evidence="1" id="KW-0175">Coiled coil</keyword>
<name>A0ABV1W2C5_9ACTN</name>
<accession>A0ABV1W2C5</accession>
<organism evidence="3 4">
    <name type="scientific">Streptomyces carpinensis</name>
    <dbReference type="NCBI Taxonomy" id="66369"/>
    <lineage>
        <taxon>Bacteria</taxon>
        <taxon>Bacillati</taxon>
        <taxon>Actinomycetota</taxon>
        <taxon>Actinomycetes</taxon>
        <taxon>Kitasatosporales</taxon>
        <taxon>Streptomycetaceae</taxon>
        <taxon>Streptomyces</taxon>
    </lineage>
</organism>
<comment type="caution">
    <text evidence="3">The sequence shown here is derived from an EMBL/GenBank/DDBJ whole genome shotgun (WGS) entry which is preliminary data.</text>
</comment>
<dbReference type="RefSeq" id="WP_086728066.1">
    <property type="nucleotide sequence ID" value="NZ_MUBM01000214.1"/>
</dbReference>
<evidence type="ECO:0008006" key="5">
    <source>
        <dbReference type="Google" id="ProtNLM"/>
    </source>
</evidence>
<protein>
    <recommendedName>
        <fullName evidence="5">DUF4231 domain-containing protein</fullName>
    </recommendedName>
</protein>
<keyword evidence="2" id="KW-0472">Membrane</keyword>
<reference evidence="3 4" key="1">
    <citation type="submission" date="2024-06" db="EMBL/GenBank/DDBJ databases">
        <title>The Natural Products Discovery Center: Release of the First 8490 Sequenced Strains for Exploring Actinobacteria Biosynthetic Diversity.</title>
        <authorList>
            <person name="Kalkreuter E."/>
            <person name="Kautsar S.A."/>
            <person name="Yang D."/>
            <person name="Bader C.D."/>
            <person name="Teijaro C.N."/>
            <person name="Fluegel L."/>
            <person name="Davis C.M."/>
            <person name="Simpson J.R."/>
            <person name="Lauterbach L."/>
            <person name="Steele A.D."/>
            <person name="Gui C."/>
            <person name="Meng S."/>
            <person name="Li G."/>
            <person name="Viehrig K."/>
            <person name="Ye F."/>
            <person name="Su P."/>
            <person name="Kiefer A.F."/>
            <person name="Nichols A."/>
            <person name="Cepeda A.J."/>
            <person name="Yan W."/>
            <person name="Fan B."/>
            <person name="Jiang Y."/>
            <person name="Adhikari A."/>
            <person name="Zheng C.-J."/>
            <person name="Schuster L."/>
            <person name="Cowan T.M."/>
            <person name="Smanski M.J."/>
            <person name="Chevrette M.G."/>
            <person name="De Carvalho L.P.S."/>
            <person name="Shen B."/>
        </authorList>
    </citation>
    <scope>NUCLEOTIDE SEQUENCE [LARGE SCALE GENOMIC DNA]</scope>
    <source>
        <strain evidence="3 4">NPDC000634</strain>
    </source>
</reference>
<keyword evidence="2" id="KW-1133">Transmembrane helix</keyword>
<gene>
    <name evidence="3" type="ORF">ABT317_12280</name>
</gene>
<feature type="transmembrane region" description="Helical" evidence="2">
    <location>
        <begin position="12"/>
        <end position="32"/>
    </location>
</feature>
<evidence type="ECO:0000256" key="2">
    <source>
        <dbReference type="SAM" id="Phobius"/>
    </source>
</evidence>
<evidence type="ECO:0000313" key="3">
    <source>
        <dbReference type="EMBL" id="MER6977767.1"/>
    </source>
</evidence>
<keyword evidence="2" id="KW-0812">Transmembrane</keyword>
<dbReference type="Proteomes" id="UP001458415">
    <property type="component" value="Unassembled WGS sequence"/>
</dbReference>
<evidence type="ECO:0000256" key="1">
    <source>
        <dbReference type="SAM" id="Coils"/>
    </source>
</evidence>
<keyword evidence="4" id="KW-1185">Reference proteome</keyword>
<sequence length="219" mass="24677">MTNTVAMSQDFAAISSATMAALLILVLTELQATANQVREAREALLTEYGAAIRASFDEFFSGTPLAPDQKKRVQRELKRWRNRAETHEANIYWRGFYALAAALCVAGLVVVLRWSALEHPTKGYTTARFALVAMGWSATTLLAGWRARQQATANAHRQQELLKLSALLDVPDAQDAEHLYRLWARSPDGGNVVPPSPRDQSLIRMFFSVFWRSDWKRLR</sequence>
<feature type="coiled-coil region" evidence="1">
    <location>
        <begin position="27"/>
        <end position="90"/>
    </location>
</feature>
<feature type="transmembrane region" description="Helical" evidence="2">
    <location>
        <begin position="126"/>
        <end position="145"/>
    </location>
</feature>
<dbReference type="EMBL" id="JBEPCU010000157">
    <property type="protein sequence ID" value="MER6977767.1"/>
    <property type="molecule type" value="Genomic_DNA"/>
</dbReference>
<evidence type="ECO:0000313" key="4">
    <source>
        <dbReference type="Proteomes" id="UP001458415"/>
    </source>
</evidence>
<proteinExistence type="predicted"/>